<sequence>MRQVTVPLIGAAGIWRDAARGLLAEGVPPRDVLWNAEGQGDAPDLFGGEAQAPRGGEAITVPRSFVAMANSVCFHSDPQRFARLYAFLWRLRGAPHLMSDRADPELAKLRAMEKAVHRCRHKMRAFVRFREIGDARSNRRSFAAWFEPTHYTLEMNTAFFRDRFADMDWRIVTPDVTAVYDGASVRLEPGQPAPKLPEDASEELWLTYFRNIFNPARLKISAMTSEMPRKYWKNLPEAAAIPELINSAPARARAMAEAAPTLPPIRAARAQAQLAAHKSAWVDTGAGLEAEIRACTRCPLHCNATQAVCGEGPERARLMIVGEQPGDQEDLAGRPFVGPAGQLFTRVAEEAGLDRGAAYLTNAVKHFKHIPRGRRRIHQRPDAGEVERCKWWLDAEIARTQPRLILAMGATAALALTGSGAGITARRGRIERGLAGHDVLLTLHPSYLLRLQDDAARARATADFRSDLAQAAAIAGASITGAAQLP</sequence>
<evidence type="ECO:0000256" key="1">
    <source>
        <dbReference type="ARBA" id="ARBA00006521"/>
    </source>
</evidence>
<dbReference type="NCBIfam" id="TIGR03915">
    <property type="entry name" value="SAM_7_link_chp"/>
    <property type="match status" value="1"/>
</dbReference>
<keyword evidence="3" id="KW-0004">4Fe-4S</keyword>
<dbReference type="InterPro" id="IPR005122">
    <property type="entry name" value="Uracil-DNA_glycosylase-like"/>
</dbReference>
<keyword evidence="12" id="KW-1185">Reference proteome</keyword>
<dbReference type="Pfam" id="PF13566">
    <property type="entry name" value="DUF4130"/>
    <property type="match status" value="1"/>
</dbReference>
<evidence type="ECO:0000256" key="5">
    <source>
        <dbReference type="ARBA" id="ARBA00022763"/>
    </source>
</evidence>
<dbReference type="InterPro" id="IPR025404">
    <property type="entry name" value="DUF4130"/>
</dbReference>
<dbReference type="InterPro" id="IPR023875">
    <property type="entry name" value="DNA_repair_put"/>
</dbReference>
<dbReference type="Proteomes" id="UP001607157">
    <property type="component" value="Unassembled WGS sequence"/>
</dbReference>
<organism evidence="11 12">
    <name type="scientific">Roseovarius aquimarinus</name>
    <dbReference type="NCBI Taxonomy" id="1229156"/>
    <lineage>
        <taxon>Bacteria</taxon>
        <taxon>Pseudomonadati</taxon>
        <taxon>Pseudomonadota</taxon>
        <taxon>Alphaproteobacteria</taxon>
        <taxon>Rhodobacterales</taxon>
        <taxon>Roseobacteraceae</taxon>
        <taxon>Roseovarius</taxon>
    </lineage>
</organism>
<dbReference type="Gene3D" id="3.40.470.10">
    <property type="entry name" value="Uracil-DNA glycosylase-like domain"/>
    <property type="match status" value="1"/>
</dbReference>
<dbReference type="CDD" id="cd10030">
    <property type="entry name" value="UDG-F4_TTUDGA_SPO1dp_like"/>
    <property type="match status" value="1"/>
</dbReference>
<comment type="caution">
    <text evidence="11">The sequence shown here is derived from an EMBL/GenBank/DDBJ whole genome shotgun (WGS) entry which is preliminary data.</text>
</comment>
<dbReference type="Pfam" id="PF03167">
    <property type="entry name" value="UDG"/>
    <property type="match status" value="1"/>
</dbReference>
<gene>
    <name evidence="11" type="ORF">ACGRVM_04625</name>
</gene>
<dbReference type="InterPro" id="IPR051536">
    <property type="entry name" value="UDG_Type-4/5"/>
</dbReference>
<accession>A0ABW7I4R6</accession>
<evidence type="ECO:0000313" key="12">
    <source>
        <dbReference type="Proteomes" id="UP001607157"/>
    </source>
</evidence>
<protein>
    <recommendedName>
        <fullName evidence="2">Type-4 uracil-DNA glycosylase</fullName>
    </recommendedName>
</protein>
<dbReference type="SUPFAM" id="SSF52141">
    <property type="entry name" value="Uracil-DNA glycosylase-like"/>
    <property type="match status" value="1"/>
</dbReference>
<dbReference type="RefSeq" id="WP_377168217.1">
    <property type="nucleotide sequence ID" value="NZ_JBHTJC010000001.1"/>
</dbReference>
<evidence type="ECO:0000256" key="9">
    <source>
        <dbReference type="ARBA" id="ARBA00023204"/>
    </source>
</evidence>
<keyword evidence="8" id="KW-0411">Iron-sulfur</keyword>
<evidence type="ECO:0000256" key="3">
    <source>
        <dbReference type="ARBA" id="ARBA00022485"/>
    </source>
</evidence>
<reference evidence="11 12" key="1">
    <citation type="submission" date="2024-10" db="EMBL/GenBank/DDBJ databases">
        <authorList>
            <person name="Yang X.-N."/>
        </authorList>
    </citation>
    <scope>NUCLEOTIDE SEQUENCE [LARGE SCALE GENOMIC DNA]</scope>
    <source>
        <strain evidence="11 12">CAU 1059</strain>
    </source>
</reference>
<dbReference type="SMART" id="SM00987">
    <property type="entry name" value="UreE_C"/>
    <property type="match status" value="1"/>
</dbReference>
<keyword evidence="9" id="KW-0234">DNA repair</keyword>
<keyword evidence="4" id="KW-0479">Metal-binding</keyword>
<dbReference type="InterPro" id="IPR036895">
    <property type="entry name" value="Uracil-DNA_glycosylase-like_sf"/>
</dbReference>
<keyword evidence="5" id="KW-0227">DNA damage</keyword>
<proteinExistence type="inferred from homology"/>
<evidence type="ECO:0000256" key="2">
    <source>
        <dbReference type="ARBA" id="ARBA00019403"/>
    </source>
</evidence>
<feature type="domain" description="Uracil-DNA glycosylase-like" evidence="10">
    <location>
        <begin position="309"/>
        <end position="465"/>
    </location>
</feature>
<evidence type="ECO:0000259" key="10">
    <source>
        <dbReference type="SMART" id="SM00986"/>
    </source>
</evidence>
<evidence type="ECO:0000256" key="6">
    <source>
        <dbReference type="ARBA" id="ARBA00022801"/>
    </source>
</evidence>
<name>A0ABW7I4R6_9RHOB</name>
<evidence type="ECO:0000256" key="8">
    <source>
        <dbReference type="ARBA" id="ARBA00023014"/>
    </source>
</evidence>
<dbReference type="NCBIfam" id="TIGR03914">
    <property type="entry name" value="UDG_fam_dom"/>
    <property type="match status" value="1"/>
</dbReference>
<dbReference type="PANTHER" id="PTHR33693">
    <property type="entry name" value="TYPE-5 URACIL-DNA GLYCOSYLASE"/>
    <property type="match status" value="1"/>
</dbReference>
<keyword evidence="7" id="KW-0408">Iron</keyword>
<dbReference type="EMBL" id="JBIHMM010000001">
    <property type="protein sequence ID" value="MFH0253164.1"/>
    <property type="molecule type" value="Genomic_DNA"/>
</dbReference>
<evidence type="ECO:0000256" key="7">
    <source>
        <dbReference type="ARBA" id="ARBA00023004"/>
    </source>
</evidence>
<evidence type="ECO:0000256" key="4">
    <source>
        <dbReference type="ARBA" id="ARBA00022723"/>
    </source>
</evidence>
<dbReference type="PANTHER" id="PTHR33693:SF9">
    <property type="entry name" value="TYPE-4 URACIL-DNA GLYCOSYLASE"/>
    <property type="match status" value="1"/>
</dbReference>
<dbReference type="InterPro" id="IPR005273">
    <property type="entry name" value="Ura-DNA_glyco_family4"/>
</dbReference>
<dbReference type="SMART" id="SM00986">
    <property type="entry name" value="UDG"/>
    <property type="match status" value="1"/>
</dbReference>
<comment type="similarity">
    <text evidence="1">Belongs to the uracil-DNA glycosylase (UDG) superfamily. Type 4 (UDGa) family.</text>
</comment>
<keyword evidence="6" id="KW-0378">Hydrolase</keyword>
<evidence type="ECO:0000313" key="11">
    <source>
        <dbReference type="EMBL" id="MFH0253164.1"/>
    </source>
</evidence>